<dbReference type="OrthoDB" id="343520at2"/>
<proteinExistence type="inferred from homology"/>
<dbReference type="GO" id="GO:0006935">
    <property type="term" value="P:chemotaxis"/>
    <property type="evidence" value="ECO:0007669"/>
    <property type="project" value="InterPro"/>
</dbReference>
<evidence type="ECO:0000313" key="9">
    <source>
        <dbReference type="Proteomes" id="UP000285575"/>
    </source>
</evidence>
<evidence type="ECO:0000259" key="6">
    <source>
        <dbReference type="PROSITE" id="PS50111"/>
    </source>
</evidence>
<dbReference type="PRINTS" id="PR00260">
    <property type="entry name" value="CHEMTRNSDUCR"/>
</dbReference>
<dbReference type="Pfam" id="PF00672">
    <property type="entry name" value="HAMP"/>
    <property type="match status" value="1"/>
</dbReference>
<dbReference type="FunFam" id="1.10.287.950:FF:000001">
    <property type="entry name" value="Methyl-accepting chemotaxis sensory transducer"/>
    <property type="match status" value="1"/>
</dbReference>
<feature type="domain" description="Methyl-accepting transducer" evidence="6">
    <location>
        <begin position="293"/>
        <end position="522"/>
    </location>
</feature>
<keyword evidence="4" id="KW-0807">Transducer</keyword>
<dbReference type="GO" id="GO:0005886">
    <property type="term" value="C:plasma membrane"/>
    <property type="evidence" value="ECO:0007669"/>
    <property type="project" value="TreeGrafter"/>
</dbReference>
<dbReference type="SUPFAM" id="SSF58104">
    <property type="entry name" value="Methyl-accepting chemotaxis protein (MCP) signaling domain"/>
    <property type="match status" value="1"/>
</dbReference>
<dbReference type="GO" id="GO:0004888">
    <property type="term" value="F:transmembrane signaling receptor activity"/>
    <property type="evidence" value="ECO:0007669"/>
    <property type="project" value="InterPro"/>
</dbReference>
<reference evidence="8 9" key="1">
    <citation type="submission" date="2019-01" db="EMBL/GenBank/DDBJ databases">
        <authorList>
            <person name="Chen W.-M."/>
        </authorList>
    </citation>
    <scope>NUCLEOTIDE SEQUENCE [LARGE SCALE GENOMIC DNA]</scope>
    <source>
        <strain evidence="8 9">KYPY4</strain>
    </source>
</reference>
<dbReference type="Pfam" id="PF00015">
    <property type="entry name" value="MCPsignal"/>
    <property type="match status" value="1"/>
</dbReference>
<dbReference type="InterPro" id="IPR004089">
    <property type="entry name" value="MCPsignal_dom"/>
</dbReference>
<dbReference type="Gene3D" id="1.10.287.950">
    <property type="entry name" value="Methyl-accepting chemotaxis protein"/>
    <property type="match status" value="1"/>
</dbReference>
<evidence type="ECO:0000256" key="3">
    <source>
        <dbReference type="ARBA" id="ARBA00029447"/>
    </source>
</evidence>
<comment type="subcellular location">
    <subcellularLocation>
        <location evidence="1">Membrane</location>
    </subcellularLocation>
</comment>
<dbReference type="InterPro" id="IPR051310">
    <property type="entry name" value="MCP_chemotaxis"/>
</dbReference>
<name>A0A437RFS2_9BURK</name>
<dbReference type="AlphaFoldDB" id="A0A437RFS2"/>
<dbReference type="EMBL" id="SACR01000004">
    <property type="protein sequence ID" value="RVU45620.1"/>
    <property type="molecule type" value="Genomic_DNA"/>
</dbReference>
<dbReference type="InterPro" id="IPR004090">
    <property type="entry name" value="Chemotax_Me-accpt_rcpt"/>
</dbReference>
<dbReference type="SMART" id="SM00283">
    <property type="entry name" value="MA"/>
    <property type="match status" value="1"/>
</dbReference>
<protein>
    <submittedName>
        <fullName evidence="8">HAMP domain-containing protein</fullName>
    </submittedName>
</protein>
<dbReference type="GO" id="GO:0007165">
    <property type="term" value="P:signal transduction"/>
    <property type="evidence" value="ECO:0007669"/>
    <property type="project" value="UniProtKB-KW"/>
</dbReference>
<keyword evidence="5" id="KW-0175">Coiled coil</keyword>
<evidence type="ECO:0000256" key="5">
    <source>
        <dbReference type="SAM" id="Coils"/>
    </source>
</evidence>
<organism evidence="8 9">
    <name type="scientific">Rubrivivax rivuli</name>
    <dbReference type="NCBI Taxonomy" id="1862385"/>
    <lineage>
        <taxon>Bacteria</taxon>
        <taxon>Pseudomonadati</taxon>
        <taxon>Pseudomonadota</taxon>
        <taxon>Betaproteobacteria</taxon>
        <taxon>Burkholderiales</taxon>
        <taxon>Sphaerotilaceae</taxon>
        <taxon>Rubrivivax</taxon>
    </lineage>
</organism>
<feature type="domain" description="HAMP" evidence="7">
    <location>
        <begin position="236"/>
        <end position="288"/>
    </location>
</feature>
<dbReference type="PANTHER" id="PTHR43531:SF14">
    <property type="entry name" value="METHYL-ACCEPTING CHEMOTAXIS PROTEIN I-RELATED"/>
    <property type="match status" value="1"/>
</dbReference>
<dbReference type="PANTHER" id="PTHR43531">
    <property type="entry name" value="PROTEIN ICFG"/>
    <property type="match status" value="1"/>
</dbReference>
<evidence type="ECO:0000313" key="8">
    <source>
        <dbReference type="EMBL" id="RVU45620.1"/>
    </source>
</evidence>
<evidence type="ECO:0000259" key="7">
    <source>
        <dbReference type="PROSITE" id="PS50885"/>
    </source>
</evidence>
<evidence type="ECO:0000256" key="4">
    <source>
        <dbReference type="PROSITE-ProRule" id="PRU00284"/>
    </source>
</evidence>
<keyword evidence="9" id="KW-1185">Reference proteome</keyword>
<evidence type="ECO:0000256" key="2">
    <source>
        <dbReference type="ARBA" id="ARBA00022481"/>
    </source>
</evidence>
<sequence length="546" mass="57603">MEAHLQSTGDPLVLSPRVEAMRSAWVATASSKNGADDKGRTVFGPVTEASLKVLQGITDESNLVLDPDLDSLYTIMAVFVNLPKTSEDLGQLWGWGTYALAKAGLDSPEQYKRHAVWSARTASGIQDAKEALERAFAANPSLKEKIDLSGLDKALKFHATADVTEMMKISMEPAEVYKAGHEAVKAYFTVFDSALPAIDGLLATRVAALETGRNARFVITVTALLLGAYLFVCFARVMDGGLEEVARHLDRMADGDLTQSPRPWGKDEAAHLMLALARTQDSMRRIVHEVRSASDGIVHASTEIASGSLDLSTRTERTAAELQQTAASLEQINATLENTASNTQRATALASDNANAADRGGRVIGDAVTTMAQINAASKRIGDIIGTIDGIAFQTNILALNAAVEAARAGEQGRGFAVVASEVRSLAQRSATAAREIKSLITDTVEKVNAGTGVVENAGREMQTVVGGVGVIGALIGDIATAASQQGEGVRQVSKSVTDLDQMTQQNAALVEQTAAASASLQQQAQDLAKAVSRFKLAEDTSPALS</sequence>
<feature type="coiled-coil region" evidence="5">
    <location>
        <begin position="312"/>
        <end position="346"/>
    </location>
</feature>
<comment type="caution">
    <text evidence="8">The sequence shown here is derived from an EMBL/GenBank/DDBJ whole genome shotgun (WGS) entry which is preliminary data.</text>
</comment>
<dbReference type="InterPro" id="IPR003660">
    <property type="entry name" value="HAMP_dom"/>
</dbReference>
<keyword evidence="2" id="KW-0488">Methylation</keyword>
<dbReference type="Proteomes" id="UP000285575">
    <property type="component" value="Unassembled WGS sequence"/>
</dbReference>
<gene>
    <name evidence="8" type="ORF">EOE66_13210</name>
</gene>
<dbReference type="CDD" id="cd11386">
    <property type="entry name" value="MCP_signal"/>
    <property type="match status" value="1"/>
</dbReference>
<dbReference type="PROSITE" id="PS50885">
    <property type="entry name" value="HAMP"/>
    <property type="match status" value="1"/>
</dbReference>
<dbReference type="PROSITE" id="PS50111">
    <property type="entry name" value="CHEMOTAXIS_TRANSDUC_2"/>
    <property type="match status" value="1"/>
</dbReference>
<evidence type="ECO:0000256" key="1">
    <source>
        <dbReference type="ARBA" id="ARBA00004370"/>
    </source>
</evidence>
<comment type="similarity">
    <text evidence="3">Belongs to the methyl-accepting chemotaxis (MCP) protein family.</text>
</comment>
<accession>A0A437RFS2</accession>